<gene>
    <name evidence="1" type="ORF">BG53_02900</name>
</gene>
<dbReference type="Proteomes" id="UP000053750">
    <property type="component" value="Unassembled WGS sequence"/>
</dbReference>
<keyword evidence="2" id="KW-1185">Reference proteome</keyword>
<dbReference type="EMBL" id="JFHU01000014">
    <property type="protein sequence ID" value="EXX92169.1"/>
    <property type="molecule type" value="Genomic_DNA"/>
</dbReference>
<comment type="caution">
    <text evidence="1">The sequence shown here is derived from an EMBL/GenBank/DDBJ whole genome shotgun (WGS) entry which is preliminary data.</text>
</comment>
<accession>A0A9W5S2Y8</accession>
<dbReference type="OrthoDB" id="2679301at2"/>
<reference evidence="1 2" key="1">
    <citation type="submission" date="2014-02" db="EMBL/GenBank/DDBJ databases">
        <title>Genome sequence of Paenibacillus darwinianus reveals adaptive mechanisms for survival in Antarctic soils.</title>
        <authorList>
            <person name="Dsouza M."/>
            <person name="Taylor M.W."/>
            <person name="Turner S.J."/>
            <person name="Aislabie J."/>
        </authorList>
    </citation>
    <scope>NUCLEOTIDE SEQUENCE [LARGE SCALE GENOMIC DNA]</scope>
    <source>
        <strain evidence="1 2">CE1</strain>
    </source>
</reference>
<dbReference type="RefSeq" id="WP_036582610.1">
    <property type="nucleotide sequence ID" value="NZ_KK082160.1"/>
</dbReference>
<name>A0A9W5S2Y8_9BACL</name>
<evidence type="ECO:0000313" key="2">
    <source>
        <dbReference type="Proteomes" id="UP000053750"/>
    </source>
</evidence>
<sequence length="191" mass="20910">MKAIKAFAAAGTAAIIAGFAVLLLPHGGALPYPADEVAVFRPDRFTKLSDDNLVDALIVQSFSQPIKRTFIKRAVLSVDFAVMPETAEIEALLGDLKKLVKLSFFQTGNVDRLLVRFVEASKDRARTDGRKGYELLLAADIRRSDGWFSAGAGSFEQADLLGDIAWRQRLRLSYTAGWTERFGPPGAEYGD</sequence>
<organism evidence="1 2">
    <name type="scientific">Paenibacillus darwinianus</name>
    <dbReference type="NCBI Taxonomy" id="1380763"/>
    <lineage>
        <taxon>Bacteria</taxon>
        <taxon>Bacillati</taxon>
        <taxon>Bacillota</taxon>
        <taxon>Bacilli</taxon>
        <taxon>Bacillales</taxon>
        <taxon>Paenibacillaceae</taxon>
        <taxon>Paenibacillus</taxon>
    </lineage>
</organism>
<proteinExistence type="predicted"/>
<protein>
    <submittedName>
        <fullName evidence="1">Uncharacterized protein</fullName>
    </submittedName>
</protein>
<dbReference type="AlphaFoldDB" id="A0A9W5S2Y8"/>
<evidence type="ECO:0000313" key="1">
    <source>
        <dbReference type="EMBL" id="EXX92169.1"/>
    </source>
</evidence>